<dbReference type="EMBL" id="QFVP01000003">
    <property type="protein sequence ID" value="THE40785.1"/>
    <property type="molecule type" value="Genomic_DNA"/>
</dbReference>
<name>A0ABY2PZN8_9ENTR</name>
<evidence type="ECO:0000313" key="3">
    <source>
        <dbReference type="Proteomes" id="UP000306790"/>
    </source>
</evidence>
<proteinExistence type="predicted"/>
<dbReference type="PANTHER" id="PTHR32385:SF15">
    <property type="entry name" value="INOSITOL PHOSPHOCERAMIDE MANNOSYLTRANSFERASE 1"/>
    <property type="match status" value="1"/>
</dbReference>
<dbReference type="Pfam" id="PF04488">
    <property type="entry name" value="Gly_transf_sug"/>
    <property type="match status" value="1"/>
</dbReference>
<reference evidence="2 3" key="1">
    <citation type="submission" date="2018-05" db="EMBL/GenBank/DDBJ databases">
        <title>Isolation and genomic analyses of lactose-positive bacteria from faecal samples of preterm neonates.</title>
        <authorList>
            <person name="Chen Y."/>
            <person name="Brook T.C."/>
            <person name="O'Neill I."/>
            <person name="Soe C.Z."/>
            <person name="Hall L.J."/>
            <person name="Hoyles L."/>
        </authorList>
    </citation>
    <scope>NUCLEOTIDE SEQUENCE [LARGE SCALE GENOMIC DNA]</scope>
    <source>
        <strain evidence="2 3">P080C CL</strain>
    </source>
</reference>
<gene>
    <name evidence="2" type="ORF">DJ535_08175</name>
</gene>
<dbReference type="InterPro" id="IPR007577">
    <property type="entry name" value="GlycoTrfase_DXD_sugar-bd_CS"/>
</dbReference>
<organism evidence="2 3">
    <name type="scientific">Citrobacter murliniae</name>
    <dbReference type="NCBI Taxonomy" id="67829"/>
    <lineage>
        <taxon>Bacteria</taxon>
        <taxon>Pseudomonadati</taxon>
        <taxon>Pseudomonadota</taxon>
        <taxon>Gammaproteobacteria</taxon>
        <taxon>Enterobacterales</taxon>
        <taxon>Enterobacteriaceae</taxon>
        <taxon>Citrobacter</taxon>
        <taxon>Citrobacter freundii complex</taxon>
    </lineage>
</organism>
<evidence type="ECO:0000313" key="2">
    <source>
        <dbReference type="EMBL" id="THE40785.1"/>
    </source>
</evidence>
<dbReference type="RefSeq" id="WP_046051735.1">
    <property type="nucleotide sequence ID" value="NZ_QFVP01000003.1"/>
</dbReference>
<dbReference type="InterPro" id="IPR051706">
    <property type="entry name" value="Glycosyltransferase_domain"/>
</dbReference>
<dbReference type="Proteomes" id="UP000306790">
    <property type="component" value="Unassembled WGS sequence"/>
</dbReference>
<accession>A0ABY2PZN8</accession>
<evidence type="ECO:0000256" key="1">
    <source>
        <dbReference type="ARBA" id="ARBA00022679"/>
    </source>
</evidence>
<dbReference type="SUPFAM" id="SSF53448">
    <property type="entry name" value="Nucleotide-diphospho-sugar transferases"/>
    <property type="match status" value="1"/>
</dbReference>
<sequence length="277" mass="31897">MNSYRTGFEEDDDLRSSFIRDLTLQQLEHPASLHTNKQELSPLIPKKLIRYWHDQHNVPEDVMVCLRSWDRLLDDGFECSMFNDESAMAYIAEQFGAKERKAFSLCYHPAMRCDYLRMCVLLVEGGLYVDADDVLLGDNWKYLFHDGTLKVQPLCYDIQSSSMVPAADIWRSDLPTTERIFYINNDPIVAPAGHPVLQSALIRATETLLSDVRSPEIQSTTGPGNFTAALAAHAHKLIREGKSFDFELLRDWEKIAETRWDLSYRNDERNWRNMGSA</sequence>
<dbReference type="PANTHER" id="PTHR32385">
    <property type="entry name" value="MANNOSYL PHOSPHORYLINOSITOL CERAMIDE SYNTHASE"/>
    <property type="match status" value="1"/>
</dbReference>
<dbReference type="InterPro" id="IPR029044">
    <property type="entry name" value="Nucleotide-diphossugar_trans"/>
</dbReference>
<keyword evidence="3" id="KW-1185">Reference proteome</keyword>
<protein>
    <submittedName>
        <fullName evidence="2">Uncharacterized protein</fullName>
    </submittedName>
</protein>
<comment type="caution">
    <text evidence="2">The sequence shown here is derived from an EMBL/GenBank/DDBJ whole genome shotgun (WGS) entry which is preliminary data.</text>
</comment>
<keyword evidence="1" id="KW-0808">Transferase</keyword>
<dbReference type="Gene3D" id="3.90.550.20">
    <property type="match status" value="1"/>
</dbReference>